<accession>A0A5C6RH45</accession>
<dbReference type="RefSeq" id="WP_147169468.1">
    <property type="nucleotide sequence ID" value="NZ_VOOR01000075.1"/>
</dbReference>
<evidence type="ECO:0000313" key="10">
    <source>
        <dbReference type="EMBL" id="TXB60579.1"/>
    </source>
</evidence>
<dbReference type="EMBL" id="VOOR01000075">
    <property type="protein sequence ID" value="TXB60579.1"/>
    <property type="molecule type" value="Genomic_DNA"/>
</dbReference>
<dbReference type="Proteomes" id="UP000321580">
    <property type="component" value="Unassembled WGS sequence"/>
</dbReference>
<keyword evidence="3 7" id="KW-0812">Transmembrane</keyword>
<dbReference type="Pfam" id="PF02687">
    <property type="entry name" value="FtsX"/>
    <property type="match status" value="1"/>
</dbReference>
<evidence type="ECO:0000256" key="3">
    <source>
        <dbReference type="ARBA" id="ARBA00022692"/>
    </source>
</evidence>
<dbReference type="InterPro" id="IPR050250">
    <property type="entry name" value="Macrolide_Exporter_MacB"/>
</dbReference>
<dbReference type="GO" id="GO:0022857">
    <property type="term" value="F:transmembrane transporter activity"/>
    <property type="evidence" value="ECO:0007669"/>
    <property type="project" value="TreeGrafter"/>
</dbReference>
<feature type="transmembrane region" description="Helical" evidence="7">
    <location>
        <begin position="26"/>
        <end position="46"/>
    </location>
</feature>
<comment type="subcellular location">
    <subcellularLocation>
        <location evidence="1">Cell membrane</location>
        <topology evidence="1">Multi-pass membrane protein</topology>
    </subcellularLocation>
</comment>
<dbReference type="InterPro" id="IPR003838">
    <property type="entry name" value="ABC3_permease_C"/>
</dbReference>
<evidence type="ECO:0000256" key="1">
    <source>
        <dbReference type="ARBA" id="ARBA00004651"/>
    </source>
</evidence>
<dbReference type="GO" id="GO:0005886">
    <property type="term" value="C:plasma membrane"/>
    <property type="evidence" value="ECO:0007669"/>
    <property type="project" value="UniProtKB-SubCell"/>
</dbReference>
<feature type="transmembrane region" description="Helical" evidence="7">
    <location>
        <begin position="384"/>
        <end position="405"/>
    </location>
</feature>
<comment type="caution">
    <text evidence="10">The sequence shown here is derived from an EMBL/GenBank/DDBJ whole genome shotgun (WGS) entry which is preliminary data.</text>
</comment>
<protein>
    <submittedName>
        <fullName evidence="10">ABC transporter permease</fullName>
    </submittedName>
</protein>
<keyword evidence="11" id="KW-1185">Reference proteome</keyword>
<dbReference type="InterPro" id="IPR025857">
    <property type="entry name" value="MacB_PCD"/>
</dbReference>
<dbReference type="PANTHER" id="PTHR30572">
    <property type="entry name" value="MEMBRANE COMPONENT OF TRANSPORTER-RELATED"/>
    <property type="match status" value="1"/>
</dbReference>
<keyword evidence="4 7" id="KW-1133">Transmembrane helix</keyword>
<evidence type="ECO:0000259" key="8">
    <source>
        <dbReference type="Pfam" id="PF02687"/>
    </source>
</evidence>
<dbReference type="OrthoDB" id="9770036at2"/>
<evidence type="ECO:0000256" key="2">
    <source>
        <dbReference type="ARBA" id="ARBA00022475"/>
    </source>
</evidence>
<keyword evidence="2" id="KW-1003">Cell membrane</keyword>
<evidence type="ECO:0000256" key="4">
    <source>
        <dbReference type="ARBA" id="ARBA00022989"/>
    </source>
</evidence>
<evidence type="ECO:0000313" key="11">
    <source>
        <dbReference type="Proteomes" id="UP000321580"/>
    </source>
</evidence>
<name>A0A5C6RH45_9BACT</name>
<keyword evidence="5 7" id="KW-0472">Membrane</keyword>
<evidence type="ECO:0000256" key="5">
    <source>
        <dbReference type="ARBA" id="ARBA00023136"/>
    </source>
</evidence>
<organism evidence="10 11">
    <name type="scientific">Phaeodactylibacter luteus</name>
    <dbReference type="NCBI Taxonomy" id="1564516"/>
    <lineage>
        <taxon>Bacteria</taxon>
        <taxon>Pseudomonadati</taxon>
        <taxon>Bacteroidota</taxon>
        <taxon>Saprospiria</taxon>
        <taxon>Saprospirales</taxon>
        <taxon>Haliscomenobacteraceae</taxon>
        <taxon>Phaeodactylibacter</taxon>
    </lineage>
</organism>
<reference evidence="10 11" key="1">
    <citation type="submission" date="2019-08" db="EMBL/GenBank/DDBJ databases">
        <title>Genome of Phaeodactylibacter luteus.</title>
        <authorList>
            <person name="Bowman J.P."/>
        </authorList>
    </citation>
    <scope>NUCLEOTIDE SEQUENCE [LARGE SCALE GENOMIC DNA]</scope>
    <source>
        <strain evidence="10 11">KCTC 42180</strain>
    </source>
</reference>
<proteinExistence type="inferred from homology"/>
<evidence type="ECO:0000256" key="6">
    <source>
        <dbReference type="ARBA" id="ARBA00038076"/>
    </source>
</evidence>
<gene>
    <name evidence="10" type="ORF">FRY97_20365</name>
</gene>
<comment type="similarity">
    <text evidence="6">Belongs to the ABC-4 integral membrane protein family.</text>
</comment>
<sequence>MIYLRIFKEAVALAWQQLLANRLRSLLSLLGISIGIFCIIGVLSAVDSLEDNIRGSLDKLGSDVIYVKKWPWADVSGDWWNYIKRPNPDHADYEIIKEKAKSVGMASFHVVIGFKTVKFNANTVENAVLIGSSLEFVDMFQIDFYKGRYFSPSEYHYGSSKMVVGYKVAEQLFGEVEPIGRTVKMMGRKYEVIGVIEESGDDLLNPLDFDDAILISYNNARGVANLKARQVFDTSVNAKAAAGVSMQQMKDEVRGILRAHRRLKPREDDSFALNELSMISSVFDSFFGILNLIGIVIGLFAMLVGIVSVANIMFVSVKERTNIIGIKKALGAKSFAILLEFLIESVVLCVIGGIAGLALIYGIITVLSKVIDFEMYLSFQNMLLGVIVSVLVGVVSGVIPALQAARMDPVEAMRQ</sequence>
<evidence type="ECO:0000256" key="7">
    <source>
        <dbReference type="SAM" id="Phobius"/>
    </source>
</evidence>
<dbReference type="AlphaFoldDB" id="A0A5C6RH45"/>
<feature type="domain" description="ABC3 transporter permease C-terminal" evidence="8">
    <location>
        <begin position="295"/>
        <end position="409"/>
    </location>
</feature>
<feature type="transmembrane region" description="Helical" evidence="7">
    <location>
        <begin position="335"/>
        <end position="364"/>
    </location>
</feature>
<feature type="domain" description="MacB-like periplasmic core" evidence="9">
    <location>
        <begin position="25"/>
        <end position="255"/>
    </location>
</feature>
<dbReference type="Pfam" id="PF12704">
    <property type="entry name" value="MacB_PCD"/>
    <property type="match status" value="1"/>
</dbReference>
<feature type="transmembrane region" description="Helical" evidence="7">
    <location>
        <begin position="286"/>
        <end position="314"/>
    </location>
</feature>
<evidence type="ECO:0000259" key="9">
    <source>
        <dbReference type="Pfam" id="PF12704"/>
    </source>
</evidence>
<dbReference type="PANTHER" id="PTHR30572:SF4">
    <property type="entry name" value="ABC TRANSPORTER PERMEASE YTRF"/>
    <property type="match status" value="1"/>
</dbReference>